<dbReference type="Gene3D" id="3.10.28.10">
    <property type="entry name" value="Homing endonucleases"/>
    <property type="match status" value="1"/>
</dbReference>
<dbReference type="Gene3D" id="2.170.16.10">
    <property type="entry name" value="Hedgehog/Intein (Hint) domain"/>
    <property type="match status" value="1"/>
</dbReference>
<gene>
    <name evidence="1" type="ORF">TH5_00080</name>
</gene>
<dbReference type="InterPro" id="IPR036844">
    <property type="entry name" value="Hint_dom_sf"/>
</dbReference>
<organism evidence="1 2">
    <name type="scientific">Thalassospira xianhensis MCCC 1A02616</name>
    <dbReference type="NCBI Taxonomy" id="1177929"/>
    <lineage>
        <taxon>Bacteria</taxon>
        <taxon>Pseudomonadati</taxon>
        <taxon>Pseudomonadota</taxon>
        <taxon>Alphaproteobacteria</taxon>
        <taxon>Rhodospirillales</taxon>
        <taxon>Thalassospiraceae</taxon>
        <taxon>Thalassospira</taxon>
    </lineage>
</organism>
<dbReference type="Proteomes" id="UP000252419">
    <property type="component" value="Unassembled WGS sequence"/>
</dbReference>
<dbReference type="SUPFAM" id="SSF55608">
    <property type="entry name" value="Homing endonucleases"/>
    <property type="match status" value="1"/>
</dbReference>
<dbReference type="EMBL" id="JPWA01000001">
    <property type="protein sequence ID" value="RCK07523.1"/>
    <property type="molecule type" value="Genomic_DNA"/>
</dbReference>
<keyword evidence="2" id="KW-1185">Reference proteome</keyword>
<dbReference type="InterPro" id="IPR027434">
    <property type="entry name" value="Homing_endonucl"/>
</dbReference>
<comment type="caution">
    <text evidence="1">The sequence shown here is derived from an EMBL/GenBank/DDBJ whole genome shotgun (WGS) entry which is preliminary data.</text>
</comment>
<evidence type="ECO:0000313" key="1">
    <source>
        <dbReference type="EMBL" id="RCK07523.1"/>
    </source>
</evidence>
<dbReference type="AlphaFoldDB" id="A0A367UIQ0"/>
<evidence type="ECO:0008006" key="3">
    <source>
        <dbReference type="Google" id="ProtNLM"/>
    </source>
</evidence>
<dbReference type="SUPFAM" id="SSF51294">
    <property type="entry name" value="Hedgehog/intein (Hint) domain"/>
    <property type="match status" value="1"/>
</dbReference>
<sequence length="475" mass="52193">MMKHNEQSSDAWASALPASLADFIWPKETLPEVSLSRTEDHWVLETSVEHQVRLGRFVGSEARALGAGVLIPNTDHHIKQLIWLSAAMPVTCSDGIMPEFLPPSVESLRKEVSMLPSRYCKFGALFRLCDGRERSILIDYVLQEARHMSVDVSAQGNAQPLDAKVLTPRGWMAMSDMRIGQLVIGSNGFPTPVTGVFPKGPRDVYRVTFSDGASVECCDEHLWDVNTPYRRAANKVSRVLSLKQVMDNLFDNANNPRHSIPVMAAAHFDAKDISEGSSYQLGLLLAGATSPGMAAKNEAANLFEQHSNLTFQSAIWSALSPDSGLPRDSLCIPIKSRVSLLQGLMDVAGLVEDTGAVEFATGSKRMSEAVSTLVRSLGGTAKATFNRTRFLSSETDGHHIVNICLPRDIVPFSEPERCERWAAAARYNEPVRTMESVEYVGTKRCQCISVAAADHLYVTDDFIVTHNTARKSEPF</sequence>
<accession>A0A367UIQ0</accession>
<evidence type="ECO:0000313" key="2">
    <source>
        <dbReference type="Proteomes" id="UP000252419"/>
    </source>
</evidence>
<protein>
    <recommendedName>
        <fullName evidence="3">DOD-type homing endonuclease domain-containing protein</fullName>
    </recommendedName>
</protein>
<name>A0A367UIQ0_9PROT</name>
<reference evidence="1 2" key="1">
    <citation type="submission" date="2014-07" db="EMBL/GenBank/DDBJ databases">
        <title>Draft genome sequence of Thalassospira xianhensis P-4 (MCCC 1A02616).</title>
        <authorList>
            <person name="Lai Q."/>
            <person name="Shao Z."/>
        </authorList>
    </citation>
    <scope>NUCLEOTIDE SEQUENCE [LARGE SCALE GENOMIC DNA]</scope>
    <source>
        <strain evidence="1 2">MCCC 1A02616</strain>
    </source>
</reference>
<proteinExistence type="predicted"/>